<keyword evidence="13" id="KW-1185">Reference proteome</keyword>
<dbReference type="Proteomes" id="UP000799766">
    <property type="component" value="Unassembled WGS sequence"/>
</dbReference>
<feature type="transmembrane region" description="Helical" evidence="8">
    <location>
        <begin position="675"/>
        <end position="696"/>
    </location>
</feature>
<dbReference type="Pfam" id="PF14703">
    <property type="entry name" value="PHM7_cyt"/>
    <property type="match status" value="1"/>
</dbReference>
<feature type="region of interest" description="Disordered" evidence="7">
    <location>
        <begin position="755"/>
        <end position="791"/>
    </location>
</feature>
<evidence type="ECO:0008006" key="14">
    <source>
        <dbReference type="Google" id="ProtNLM"/>
    </source>
</evidence>
<dbReference type="PANTHER" id="PTHR13018:SF149">
    <property type="entry name" value="DOMAIN PROTEIN, PUTATIVE (AFU_ORTHOLOGUE AFUA_3G11660)-RELATED"/>
    <property type="match status" value="1"/>
</dbReference>
<dbReference type="GO" id="GO:0005227">
    <property type="term" value="F:calcium-activated cation channel activity"/>
    <property type="evidence" value="ECO:0007669"/>
    <property type="project" value="InterPro"/>
</dbReference>
<comment type="subcellular location">
    <subcellularLocation>
        <location evidence="1">Membrane</location>
        <topology evidence="1">Multi-pass membrane protein</topology>
    </subcellularLocation>
</comment>
<feature type="compositionally biased region" description="Low complexity" evidence="7">
    <location>
        <begin position="880"/>
        <end position="903"/>
    </location>
</feature>
<proteinExistence type="inferred from homology"/>
<dbReference type="Pfam" id="PF13967">
    <property type="entry name" value="RSN1_TM"/>
    <property type="match status" value="1"/>
</dbReference>
<reference evidence="12" key="1">
    <citation type="journal article" date="2020" name="Stud. Mycol.">
        <title>101 Dothideomycetes genomes: a test case for predicting lifestyles and emergence of pathogens.</title>
        <authorList>
            <person name="Haridas S."/>
            <person name="Albert R."/>
            <person name="Binder M."/>
            <person name="Bloem J."/>
            <person name="Labutti K."/>
            <person name="Salamov A."/>
            <person name="Andreopoulos B."/>
            <person name="Baker S."/>
            <person name="Barry K."/>
            <person name="Bills G."/>
            <person name="Bluhm B."/>
            <person name="Cannon C."/>
            <person name="Castanera R."/>
            <person name="Culley D."/>
            <person name="Daum C."/>
            <person name="Ezra D."/>
            <person name="Gonzalez J."/>
            <person name="Henrissat B."/>
            <person name="Kuo A."/>
            <person name="Liang C."/>
            <person name="Lipzen A."/>
            <person name="Lutzoni F."/>
            <person name="Magnuson J."/>
            <person name="Mondo S."/>
            <person name="Nolan M."/>
            <person name="Ohm R."/>
            <person name="Pangilinan J."/>
            <person name="Park H.-J."/>
            <person name="Ramirez L."/>
            <person name="Alfaro M."/>
            <person name="Sun H."/>
            <person name="Tritt A."/>
            <person name="Yoshinaga Y."/>
            <person name="Zwiers L.-H."/>
            <person name="Turgeon B."/>
            <person name="Goodwin S."/>
            <person name="Spatafora J."/>
            <person name="Crous P."/>
            <person name="Grigoriev I."/>
        </authorList>
    </citation>
    <scope>NUCLEOTIDE SEQUENCE</scope>
    <source>
        <strain evidence="12">ATCC 16933</strain>
    </source>
</reference>
<evidence type="ECO:0000259" key="11">
    <source>
        <dbReference type="Pfam" id="PF14703"/>
    </source>
</evidence>
<feature type="compositionally biased region" description="Basic and acidic residues" evidence="7">
    <location>
        <begin position="780"/>
        <end position="791"/>
    </location>
</feature>
<evidence type="ECO:0000313" key="13">
    <source>
        <dbReference type="Proteomes" id="UP000799766"/>
    </source>
</evidence>
<keyword evidence="4 8" id="KW-0812">Transmembrane</keyword>
<evidence type="ECO:0000256" key="5">
    <source>
        <dbReference type="ARBA" id="ARBA00022989"/>
    </source>
</evidence>
<dbReference type="AlphaFoldDB" id="A0A6A6NPF5"/>
<organism evidence="12 13">
    <name type="scientific">Lineolata rhizophorae</name>
    <dbReference type="NCBI Taxonomy" id="578093"/>
    <lineage>
        <taxon>Eukaryota</taxon>
        <taxon>Fungi</taxon>
        <taxon>Dikarya</taxon>
        <taxon>Ascomycota</taxon>
        <taxon>Pezizomycotina</taxon>
        <taxon>Dothideomycetes</taxon>
        <taxon>Dothideomycetes incertae sedis</taxon>
        <taxon>Lineolatales</taxon>
        <taxon>Lineolataceae</taxon>
        <taxon>Lineolata</taxon>
    </lineage>
</organism>
<feature type="region of interest" description="Disordered" evidence="7">
    <location>
        <begin position="879"/>
        <end position="903"/>
    </location>
</feature>
<evidence type="ECO:0000256" key="8">
    <source>
        <dbReference type="SAM" id="Phobius"/>
    </source>
</evidence>
<feature type="domain" description="CSC1/OSCA1-like 7TM region" evidence="9">
    <location>
        <begin position="413"/>
        <end position="693"/>
    </location>
</feature>
<feature type="compositionally biased region" description="Basic and acidic residues" evidence="7">
    <location>
        <begin position="1119"/>
        <end position="1128"/>
    </location>
</feature>
<feature type="domain" description="CSC1/OSCA1-like cytosolic" evidence="11">
    <location>
        <begin position="223"/>
        <end position="402"/>
    </location>
</feature>
<evidence type="ECO:0000313" key="12">
    <source>
        <dbReference type="EMBL" id="KAF2453274.1"/>
    </source>
</evidence>
<feature type="compositionally biased region" description="Basic residues" evidence="7">
    <location>
        <begin position="766"/>
        <end position="779"/>
    </location>
</feature>
<evidence type="ECO:0000256" key="1">
    <source>
        <dbReference type="ARBA" id="ARBA00004141"/>
    </source>
</evidence>
<feature type="region of interest" description="Disordered" evidence="7">
    <location>
        <begin position="929"/>
        <end position="969"/>
    </location>
</feature>
<protein>
    <recommendedName>
        <fullName evidence="14">DUF221-domain-containing protein</fullName>
    </recommendedName>
</protein>
<gene>
    <name evidence="12" type="ORF">BDY21DRAFT_374858</name>
</gene>
<evidence type="ECO:0000259" key="10">
    <source>
        <dbReference type="Pfam" id="PF13967"/>
    </source>
</evidence>
<feature type="transmembrane region" description="Helical" evidence="8">
    <location>
        <begin position="507"/>
        <end position="531"/>
    </location>
</feature>
<feature type="domain" description="CSC1/OSCA1-like N-terminal transmembrane" evidence="10">
    <location>
        <begin position="42"/>
        <end position="198"/>
    </location>
</feature>
<evidence type="ECO:0000256" key="2">
    <source>
        <dbReference type="ARBA" id="ARBA00007779"/>
    </source>
</evidence>
<keyword evidence="3" id="KW-0813">Transport</keyword>
<dbReference type="GO" id="GO:0005886">
    <property type="term" value="C:plasma membrane"/>
    <property type="evidence" value="ECO:0007669"/>
    <property type="project" value="TreeGrafter"/>
</dbReference>
<name>A0A6A6NPF5_9PEZI</name>
<dbReference type="InterPro" id="IPR045122">
    <property type="entry name" value="Csc1-like"/>
</dbReference>
<evidence type="ECO:0000256" key="6">
    <source>
        <dbReference type="ARBA" id="ARBA00023136"/>
    </source>
</evidence>
<dbReference type="InterPro" id="IPR032880">
    <property type="entry name" value="CSC1/OSCA1-like_N"/>
</dbReference>
<comment type="similarity">
    <text evidence="2">Belongs to the CSC1 (TC 1.A.17) family.</text>
</comment>
<dbReference type="InterPro" id="IPR027815">
    <property type="entry name" value="CSC1/OSCA1-like_cyt"/>
</dbReference>
<dbReference type="Pfam" id="PF02714">
    <property type="entry name" value="RSN1_7TM"/>
    <property type="match status" value="1"/>
</dbReference>
<accession>A0A6A6NPF5</accession>
<dbReference type="InterPro" id="IPR003864">
    <property type="entry name" value="CSC1/OSCA1-like_7TM"/>
</dbReference>
<evidence type="ECO:0000256" key="4">
    <source>
        <dbReference type="ARBA" id="ARBA00022692"/>
    </source>
</evidence>
<feature type="region of interest" description="Disordered" evidence="7">
    <location>
        <begin position="1081"/>
        <end position="1128"/>
    </location>
</feature>
<keyword evidence="5 8" id="KW-1133">Transmembrane helix</keyword>
<feature type="transmembrane region" description="Helical" evidence="8">
    <location>
        <begin position="702"/>
        <end position="721"/>
    </location>
</feature>
<feature type="transmembrane region" description="Helical" evidence="8">
    <location>
        <begin position="621"/>
        <end position="648"/>
    </location>
</feature>
<keyword evidence="6 8" id="KW-0472">Membrane</keyword>
<feature type="compositionally biased region" description="Basic and acidic residues" evidence="7">
    <location>
        <begin position="947"/>
        <end position="958"/>
    </location>
</feature>
<feature type="transmembrane region" description="Helical" evidence="8">
    <location>
        <begin position="463"/>
        <end position="486"/>
    </location>
</feature>
<evidence type="ECO:0000256" key="3">
    <source>
        <dbReference type="ARBA" id="ARBA00022448"/>
    </source>
</evidence>
<feature type="transmembrane region" description="Helical" evidence="8">
    <location>
        <begin position="132"/>
        <end position="150"/>
    </location>
</feature>
<dbReference type="OrthoDB" id="2150324at2759"/>
<feature type="transmembrane region" description="Helical" evidence="8">
    <location>
        <begin position="415"/>
        <end position="443"/>
    </location>
</feature>
<sequence>MASRARDAPAAALHLRQDDQDSTDVFVSLISDPFASQVQSAAILTSLLIALAVSLALLLTFSYLRPRNRNIYAPRLKAAEQGQIPLKKYPPHIGKGLLDWVGPVFKTSDDEMYTIVGLDGAMLIRFVKMCRNMFLVLSVLACAILIPIFLTSGKELFETYPDISALKRITPQYLFGEDFWGLVGFAYIINVTVCYFLFMNYRAWARFRRKHFRSLEYRQAGYARTLLVTHVPDHFRSDDGVAAILDEIRRASPPPKAAIARDVGDLPKLVEKHEELVRELETVLTKYCRGSGGLGALWDSLRGRNPHGRPVMKPSKKDALHEGSGKVDAISYLHGRIMSLRTEIESTRRSIAMAEKKPQRFGFATYDKIPTAHAVAHAARRKHPQKTDVRLAQHSRDLIWENADMPPKKRFWRSTLMHAMIAVLTIVYVPINVLMSVFLANMGNLAKVWPAFRQEYEKDPKKWGIIQGILSPTVAALIFLALPVIIRRMLNHAGDTSKIQRERHVFSKLYMFFIVNNLLVFSFFAAGWTVISGFINNDDNKNVWETFTSPDLFRMLLKTLCDVAPFFVSYAAIRTLGAALDMSQLVSLFWTSIRGQWSAKTPREKIAPVHPFDYPLYYTYFMFYSTIALCFATLQPLILIIVAVYFAVDVYMRKYQLLYICTTKHESHGLWWKTIFNRFLVATFLSNVFVALVVLSNQWNQMAAFAMIPLPFVLAAFKWLCHWKFSKLDYFLDESENEAADMENDNAFSAEVFEQQQQQHTGGNKAHARSHHQRTKSAKHASEEAARRHPAETCRLSKVTVWKKDEAAVLALFGDKAAAEIDTDSQLAGGDAGMALRDLPKRGAENGIGRTFAFVSEAELDVLSPHYRPEVVKRLDDETASNAGAGSEAGSRSASPAPSKMSRAGTAASVPFAPAAAAIGYDEFRYHHQQPRARGLSPSPASGSRTQSRDSSRTRDAGSDFEPVGTPGYGFGASAGTTYPAGYHHAPSGNFGGVGGGGPPFARADSPDRRSVGSWASSGRAGTPYGGHADTGAFVGAGAGVGVSPYYDGGAQGGLVQGAAPMGAATPYSVGEGGSYAELRGGGGGGGGGGGYRSGSGSRGGTPGPSGAGGGVVMEEDGHDYFRRGRRM</sequence>
<evidence type="ECO:0000256" key="7">
    <source>
        <dbReference type="SAM" id="MobiDB-lite"/>
    </source>
</evidence>
<feature type="transmembrane region" description="Helical" evidence="8">
    <location>
        <begin position="41"/>
        <end position="64"/>
    </location>
</feature>
<dbReference type="EMBL" id="MU001698">
    <property type="protein sequence ID" value="KAF2453274.1"/>
    <property type="molecule type" value="Genomic_DNA"/>
</dbReference>
<dbReference type="PANTHER" id="PTHR13018">
    <property type="entry name" value="PROBABLE MEMBRANE PROTEIN DUF221-RELATED"/>
    <property type="match status" value="1"/>
</dbReference>
<feature type="transmembrane region" description="Helical" evidence="8">
    <location>
        <begin position="179"/>
        <end position="201"/>
    </location>
</feature>
<evidence type="ECO:0000259" key="9">
    <source>
        <dbReference type="Pfam" id="PF02714"/>
    </source>
</evidence>
<feature type="compositionally biased region" description="Gly residues" evidence="7">
    <location>
        <begin position="1081"/>
        <end position="1112"/>
    </location>
</feature>